<accession>A0A1L3ZY49</accession>
<dbReference type="KEGG" id="sphj:BSL82_15770"/>
<dbReference type="EMBL" id="CP018221">
    <property type="protein sequence ID" value="API60563.1"/>
    <property type="molecule type" value="Genomic_DNA"/>
</dbReference>
<dbReference type="AlphaFoldDB" id="A0A1L3ZY49"/>
<dbReference type="Proteomes" id="UP000182063">
    <property type="component" value="Chromosome"/>
</dbReference>
<protein>
    <submittedName>
        <fullName evidence="1">Uncharacterized protein</fullName>
    </submittedName>
</protein>
<sequence>MSCPKCDMDGIQHFGECTTYSYPAPSLAERGEPPMTTHSDKADDLVEELGAVSLKDDIKQKWAKTIASQITEKSWNELPQYADYNNNPLGKLDFELAAGAIFAHTMELRYKAAATIKELKAEVESRTAAFNELHRQMGNAQALAATYKDQLDMFLSQKLAAEARAAKAEEALRRIADPHEVTYLEGARFVAREALGEEKA</sequence>
<dbReference type="STRING" id="1921510.BSL82_15770"/>
<name>A0A1L3ZY49_9SPHN</name>
<organism evidence="1 2">
    <name type="scientific">Tardibacter chloracetimidivorans</name>
    <dbReference type="NCBI Taxonomy" id="1921510"/>
    <lineage>
        <taxon>Bacteria</taxon>
        <taxon>Pseudomonadati</taxon>
        <taxon>Pseudomonadota</taxon>
        <taxon>Alphaproteobacteria</taxon>
        <taxon>Sphingomonadales</taxon>
        <taxon>Sphingomonadaceae</taxon>
        <taxon>Tardibacter</taxon>
    </lineage>
</organism>
<evidence type="ECO:0000313" key="2">
    <source>
        <dbReference type="Proteomes" id="UP000182063"/>
    </source>
</evidence>
<reference evidence="2" key="1">
    <citation type="submission" date="2016-11" db="EMBL/GenBank/DDBJ databases">
        <title>Complete Genome Sequence of alachlor-degrading Sphingomonas sp. strain JJ-A5.</title>
        <authorList>
            <person name="Lee H."/>
            <person name="Ka J.-O."/>
        </authorList>
    </citation>
    <scope>NUCLEOTIDE SEQUENCE [LARGE SCALE GENOMIC DNA]</scope>
    <source>
        <strain evidence="2">JJ-A5</strain>
    </source>
</reference>
<proteinExistence type="predicted"/>
<evidence type="ECO:0000313" key="1">
    <source>
        <dbReference type="EMBL" id="API60563.1"/>
    </source>
</evidence>
<keyword evidence="2" id="KW-1185">Reference proteome</keyword>
<gene>
    <name evidence="1" type="ORF">BSL82_15770</name>
</gene>